<keyword evidence="3" id="KW-1185">Reference proteome</keyword>
<proteinExistence type="predicted"/>
<reference evidence="2" key="1">
    <citation type="journal article" date="2022" name="bioRxiv">
        <title>Sequencing and chromosome-scale assembly of the giantPleurodeles waltlgenome.</title>
        <authorList>
            <person name="Brown T."/>
            <person name="Elewa A."/>
            <person name="Iarovenko S."/>
            <person name="Subramanian E."/>
            <person name="Araus A.J."/>
            <person name="Petzold A."/>
            <person name="Susuki M."/>
            <person name="Suzuki K.-i.T."/>
            <person name="Hayashi T."/>
            <person name="Toyoda A."/>
            <person name="Oliveira C."/>
            <person name="Osipova E."/>
            <person name="Leigh N.D."/>
            <person name="Simon A."/>
            <person name="Yun M.H."/>
        </authorList>
    </citation>
    <scope>NUCLEOTIDE SEQUENCE</scope>
    <source>
        <strain evidence="2">20211129_DDA</strain>
        <tissue evidence="2">Liver</tissue>
    </source>
</reference>
<accession>A0AAV7SIF8</accession>
<evidence type="ECO:0000256" key="1">
    <source>
        <dbReference type="SAM" id="MobiDB-lite"/>
    </source>
</evidence>
<dbReference type="Proteomes" id="UP001066276">
    <property type="component" value="Chromosome 4_2"/>
</dbReference>
<evidence type="ECO:0000313" key="2">
    <source>
        <dbReference type="EMBL" id="KAJ1163872.1"/>
    </source>
</evidence>
<feature type="compositionally biased region" description="Low complexity" evidence="1">
    <location>
        <begin position="28"/>
        <end position="40"/>
    </location>
</feature>
<feature type="compositionally biased region" description="Polar residues" evidence="1">
    <location>
        <begin position="90"/>
        <end position="103"/>
    </location>
</feature>
<feature type="region of interest" description="Disordered" evidence="1">
    <location>
        <begin position="1"/>
        <end position="103"/>
    </location>
</feature>
<name>A0AAV7SIF8_PLEWA</name>
<dbReference type="AlphaFoldDB" id="A0AAV7SIF8"/>
<organism evidence="2 3">
    <name type="scientific">Pleurodeles waltl</name>
    <name type="common">Iberian ribbed newt</name>
    <dbReference type="NCBI Taxonomy" id="8319"/>
    <lineage>
        <taxon>Eukaryota</taxon>
        <taxon>Metazoa</taxon>
        <taxon>Chordata</taxon>
        <taxon>Craniata</taxon>
        <taxon>Vertebrata</taxon>
        <taxon>Euteleostomi</taxon>
        <taxon>Amphibia</taxon>
        <taxon>Batrachia</taxon>
        <taxon>Caudata</taxon>
        <taxon>Salamandroidea</taxon>
        <taxon>Salamandridae</taxon>
        <taxon>Pleurodelinae</taxon>
        <taxon>Pleurodeles</taxon>
    </lineage>
</organism>
<evidence type="ECO:0000313" key="3">
    <source>
        <dbReference type="Proteomes" id="UP001066276"/>
    </source>
</evidence>
<sequence>MPRVPKRQSASAQPRVQFALTWPPATPHSPGDGSFSSGPPTQQRSPGPELRQPTSPGPIPSAPRSLIKPGSPFCTSKADSRGGNLHHVTSLRTPNAGNSGATTSQEGLEIVWQDHASATRCSALASPRRGYQLSACIVHQVHRQSTAFGQDFDALYFRAAGASYKCGHLARWLSSTPLLTSWL</sequence>
<protein>
    <submittedName>
        <fullName evidence="2">Uncharacterized protein</fullName>
    </submittedName>
</protein>
<gene>
    <name evidence="2" type="ORF">NDU88_004324</name>
</gene>
<dbReference type="EMBL" id="JANPWB010000008">
    <property type="protein sequence ID" value="KAJ1163872.1"/>
    <property type="molecule type" value="Genomic_DNA"/>
</dbReference>
<comment type="caution">
    <text evidence="2">The sequence shown here is derived from an EMBL/GenBank/DDBJ whole genome shotgun (WGS) entry which is preliminary data.</text>
</comment>